<evidence type="ECO:0000256" key="1">
    <source>
        <dbReference type="SAM" id="SignalP"/>
    </source>
</evidence>
<dbReference type="InterPro" id="IPR013766">
    <property type="entry name" value="Thioredoxin_domain"/>
</dbReference>
<dbReference type="SUPFAM" id="SSF52833">
    <property type="entry name" value="Thioredoxin-like"/>
    <property type="match status" value="1"/>
</dbReference>
<sequence>MVLKKLLFIGYISCLFAACTKNAAYQVDVKLSNLEAQHIYAVFETFDGKHVDTIACQPSKKFSIIRKEGEYTTLTIYFENHKDWITVYLEPYKKITVSGDALYPLLVQVKGTHTNELLSDFRKKAASLLKEKTELSGAIDTSQYVGSEHTPRLANIDHELTTLAEHFIRKHPHDEASAVLIQEYFLDPENPLPAETLINTLDPKLDDSYIVKNLKAYCQKAKQTMVGTKAPDFEITNIYGTTYTQHSLAGKYCVLAFTATWCDMCQIEKMMLNQIAEVARPEELEIMLVSLDEDLQKVRSFIKSQTIRWNICTDSAGQAIHLLEAYNISSLPRCFVLDKNGTIVLKTDNGIELKQSLETLGAIPKDKK</sequence>
<dbReference type="CDD" id="cd02966">
    <property type="entry name" value="TlpA_like_family"/>
    <property type="match status" value="1"/>
</dbReference>
<dbReference type="InterPro" id="IPR036249">
    <property type="entry name" value="Thioredoxin-like_sf"/>
</dbReference>
<dbReference type="KEGG" id="tfo:BFO_0478"/>
<keyword evidence="3" id="KW-0560">Oxidoreductase</keyword>
<evidence type="ECO:0000313" key="3">
    <source>
        <dbReference type="EMBL" id="AEW22484.1"/>
    </source>
</evidence>
<dbReference type="InterPro" id="IPR000866">
    <property type="entry name" value="AhpC/TSA"/>
</dbReference>
<accession>G8UKY7</accession>
<dbReference type="Gene3D" id="3.40.30.10">
    <property type="entry name" value="Glutaredoxin"/>
    <property type="match status" value="1"/>
</dbReference>
<dbReference type="GO" id="GO:0004601">
    <property type="term" value="F:peroxidase activity"/>
    <property type="evidence" value="ECO:0007669"/>
    <property type="project" value="UniProtKB-KW"/>
</dbReference>
<dbReference type="PANTHER" id="PTHR42852:SF13">
    <property type="entry name" value="PROTEIN DIPZ"/>
    <property type="match status" value="1"/>
</dbReference>
<feature type="domain" description="Thioredoxin" evidence="2">
    <location>
        <begin position="224"/>
        <end position="365"/>
    </location>
</feature>
<protein>
    <submittedName>
        <fullName evidence="3">Antioxidant, AhpC/TSA family</fullName>
        <ecNumber evidence="3">1.11.1.15</ecNumber>
    </submittedName>
</protein>
<dbReference type="PROSITE" id="PS51352">
    <property type="entry name" value="THIOREDOXIN_2"/>
    <property type="match status" value="1"/>
</dbReference>
<dbReference type="HOGENOM" id="CLU_042529_1_5_10"/>
<feature type="chain" id="PRO_5003517178" evidence="1">
    <location>
        <begin position="18"/>
        <end position="368"/>
    </location>
</feature>
<reference evidence="4" key="1">
    <citation type="submission" date="2011-12" db="EMBL/GenBank/DDBJ databases">
        <title>Complete sequence of Tannerella forsythia ATCC 43037.</title>
        <authorList>
            <person name="Dewhirst F."/>
            <person name="Tanner A."/>
            <person name="Izard J."/>
            <person name="Brinkac L."/>
            <person name="Durkin A.S."/>
            <person name="Hostetler J."/>
            <person name="Shetty J."/>
            <person name="Torralba M."/>
            <person name="Gill S."/>
            <person name="Nelson K."/>
        </authorList>
    </citation>
    <scope>NUCLEOTIDE SEQUENCE [LARGE SCALE GENOMIC DNA]</scope>
    <source>
        <strain evidence="4">ATCC 43037 / JCM 10827 / CCUG 33226 / KCTC 5666 / FDC 338</strain>
    </source>
</reference>
<dbReference type="Proteomes" id="UP000005436">
    <property type="component" value="Chromosome"/>
</dbReference>
<dbReference type="RefSeq" id="WP_014223934.1">
    <property type="nucleotide sequence ID" value="NC_016610.1"/>
</dbReference>
<dbReference type="PANTHER" id="PTHR42852">
    <property type="entry name" value="THIOL:DISULFIDE INTERCHANGE PROTEIN DSBE"/>
    <property type="match status" value="1"/>
</dbReference>
<dbReference type="GeneID" id="34757852"/>
<dbReference type="PATRIC" id="fig|203275.8.peg.427"/>
<dbReference type="AlphaFoldDB" id="G8UKY7"/>
<dbReference type="EMBL" id="CP003191">
    <property type="protein sequence ID" value="AEW22484.1"/>
    <property type="molecule type" value="Genomic_DNA"/>
</dbReference>
<keyword evidence="4" id="KW-1185">Reference proteome</keyword>
<keyword evidence="3" id="KW-0575">Peroxidase</keyword>
<proteinExistence type="predicted"/>
<feature type="signal peptide" evidence="1">
    <location>
        <begin position="1"/>
        <end position="17"/>
    </location>
</feature>
<dbReference type="InterPro" id="IPR050553">
    <property type="entry name" value="Thioredoxin_ResA/DsbE_sf"/>
</dbReference>
<dbReference type="eggNOG" id="COG1225">
    <property type="taxonomic scope" value="Bacteria"/>
</dbReference>
<gene>
    <name evidence="3" type="ordered locus">BFO_0478</name>
</gene>
<dbReference type="PROSITE" id="PS51257">
    <property type="entry name" value="PROKAR_LIPOPROTEIN"/>
    <property type="match status" value="1"/>
</dbReference>
<name>G8UKY7_TANFA</name>
<evidence type="ECO:0000313" key="4">
    <source>
        <dbReference type="Proteomes" id="UP000005436"/>
    </source>
</evidence>
<dbReference type="Pfam" id="PF00578">
    <property type="entry name" value="AhpC-TSA"/>
    <property type="match status" value="1"/>
</dbReference>
<dbReference type="STRING" id="203275.BFO_0478"/>
<organism evidence="3 4">
    <name type="scientific">Tannerella forsythia (strain ATCC 43037 / JCM 10827 / CCUG 21028 A / KCTC 5666 / FDC 338)</name>
    <name type="common">Bacteroides forsythus</name>
    <dbReference type="NCBI Taxonomy" id="203275"/>
    <lineage>
        <taxon>Bacteria</taxon>
        <taxon>Pseudomonadati</taxon>
        <taxon>Bacteroidota</taxon>
        <taxon>Bacteroidia</taxon>
        <taxon>Bacteroidales</taxon>
        <taxon>Tannerellaceae</taxon>
        <taxon>Tannerella</taxon>
    </lineage>
</organism>
<keyword evidence="1" id="KW-0732">Signal</keyword>
<evidence type="ECO:0000259" key="2">
    <source>
        <dbReference type="PROSITE" id="PS51352"/>
    </source>
</evidence>
<dbReference type="EC" id="1.11.1.15" evidence="3"/>